<evidence type="ECO:0000313" key="2">
    <source>
        <dbReference type="Proteomes" id="UP001162992"/>
    </source>
</evidence>
<organism evidence="1 2">
    <name type="scientific">Diphasiastrum complanatum</name>
    <name type="common">Issler's clubmoss</name>
    <name type="synonym">Lycopodium complanatum</name>
    <dbReference type="NCBI Taxonomy" id="34168"/>
    <lineage>
        <taxon>Eukaryota</taxon>
        <taxon>Viridiplantae</taxon>
        <taxon>Streptophyta</taxon>
        <taxon>Embryophyta</taxon>
        <taxon>Tracheophyta</taxon>
        <taxon>Lycopodiopsida</taxon>
        <taxon>Lycopodiales</taxon>
        <taxon>Lycopodiaceae</taxon>
        <taxon>Lycopodioideae</taxon>
        <taxon>Diphasiastrum</taxon>
    </lineage>
</organism>
<dbReference type="Proteomes" id="UP001162992">
    <property type="component" value="Chromosome 9"/>
</dbReference>
<sequence>MARKSHIVLLVIILHFIALVRRNVSFDVAGSEEFLFPKEALPTSSGYLTVNENSGARMFYVFYEAISPATEDLSKVPLILWLQGGPGCSSMIGNFYELGPWRVNEDQHLYKNDGAWNRLYGLLFVDNPVGTGFSIAPNEEDIPSDEEKLASDLFTALQAFFIKHKSYQSRPFYVMGESYAGKYVPALSYRILQELDKRNSGVNSMGMKSIPAVRLDGLAIGNGLTHPIAQVNSYAPVAYYIGLIDNNQRLSLEAKAEDAIAKINQKDWYNASIARGELLNSLSQASGLATLLDIRRKTDYYTYENGSSFLEPFLNKHAVKKAIGADISVTWVDCSSLVDNRMQNDIMKSTKWMVEALLHRVPVLLYQGQFDLQDGVASTEAWLQELEWNGAKEFLASKRNLWLVNETLAGYVRSYETLAHVVVVDSGHLVPADQSIISQTMIESWISGLNLVKNVLLGPDVVSKQALK</sequence>
<proteinExistence type="predicted"/>
<dbReference type="EMBL" id="CM055100">
    <property type="protein sequence ID" value="KAJ7544279.1"/>
    <property type="molecule type" value="Genomic_DNA"/>
</dbReference>
<keyword evidence="2" id="KW-1185">Reference proteome</keyword>
<protein>
    <submittedName>
        <fullName evidence="1">Uncharacterized protein</fullName>
    </submittedName>
</protein>
<evidence type="ECO:0000313" key="1">
    <source>
        <dbReference type="EMBL" id="KAJ7544279.1"/>
    </source>
</evidence>
<comment type="caution">
    <text evidence="1">The sequence shown here is derived from an EMBL/GenBank/DDBJ whole genome shotgun (WGS) entry which is preliminary data.</text>
</comment>
<name>A0ACC2CQI7_DIPCM</name>
<reference evidence="2" key="1">
    <citation type="journal article" date="2024" name="Proc. Natl. Acad. Sci. U.S.A.">
        <title>Extraordinary preservation of gene collinearity over three hundred million years revealed in homosporous lycophytes.</title>
        <authorList>
            <person name="Li C."/>
            <person name="Wickell D."/>
            <person name="Kuo L.Y."/>
            <person name="Chen X."/>
            <person name="Nie B."/>
            <person name="Liao X."/>
            <person name="Peng D."/>
            <person name="Ji J."/>
            <person name="Jenkins J."/>
            <person name="Williams M."/>
            <person name="Shu S."/>
            <person name="Plott C."/>
            <person name="Barry K."/>
            <person name="Rajasekar S."/>
            <person name="Grimwood J."/>
            <person name="Han X."/>
            <person name="Sun S."/>
            <person name="Hou Z."/>
            <person name="He W."/>
            <person name="Dai G."/>
            <person name="Sun C."/>
            <person name="Schmutz J."/>
            <person name="Leebens-Mack J.H."/>
            <person name="Li F.W."/>
            <person name="Wang L."/>
        </authorList>
    </citation>
    <scope>NUCLEOTIDE SEQUENCE [LARGE SCALE GENOMIC DNA]</scope>
    <source>
        <strain evidence="2">cv. PW_Plant_1</strain>
    </source>
</reference>
<gene>
    <name evidence="1" type="ORF">O6H91_09G072200</name>
</gene>
<accession>A0ACC2CQI7</accession>